<dbReference type="Proteomes" id="UP000254927">
    <property type="component" value="Unassembled WGS sequence"/>
</dbReference>
<name>A0A378TXB9_NEIEL</name>
<gene>
    <name evidence="1" type="ORF">NCTC10660_01129</name>
</gene>
<evidence type="ECO:0000313" key="2">
    <source>
        <dbReference type="Proteomes" id="UP000254927"/>
    </source>
</evidence>
<organism evidence="1 2">
    <name type="scientific">Neisseria elongata</name>
    <dbReference type="NCBI Taxonomy" id="495"/>
    <lineage>
        <taxon>Bacteria</taxon>
        <taxon>Pseudomonadati</taxon>
        <taxon>Pseudomonadota</taxon>
        <taxon>Betaproteobacteria</taxon>
        <taxon>Neisseriales</taxon>
        <taxon>Neisseriaceae</taxon>
        <taxon>Neisseria</taxon>
    </lineage>
</organism>
<dbReference type="GeneID" id="93352112"/>
<evidence type="ECO:0000313" key="1">
    <source>
        <dbReference type="EMBL" id="STZ67645.1"/>
    </source>
</evidence>
<dbReference type="InterPro" id="IPR021853">
    <property type="entry name" value="DUF3460"/>
</dbReference>
<accession>A0A378TXB9</accession>
<dbReference type="Pfam" id="PF11943">
    <property type="entry name" value="DUF3460"/>
    <property type="match status" value="1"/>
</dbReference>
<protein>
    <submittedName>
        <fullName evidence="1">Protein of uncharacterized function (DUF3460)</fullName>
    </submittedName>
</protein>
<reference evidence="1 2" key="1">
    <citation type="submission" date="2018-06" db="EMBL/GenBank/DDBJ databases">
        <authorList>
            <consortium name="Pathogen Informatics"/>
            <person name="Doyle S."/>
        </authorList>
    </citation>
    <scope>NUCLEOTIDE SEQUENCE [LARGE SCALE GENOMIC DNA]</scope>
    <source>
        <strain evidence="1 2">NCTC10660</strain>
    </source>
</reference>
<dbReference type="RefSeq" id="WP_049249118.1">
    <property type="nucleotide sequence ID" value="NZ_BTPO01000002.1"/>
</dbReference>
<dbReference type="AlphaFoldDB" id="A0A378TXB9"/>
<dbReference type="EMBL" id="UGQW01000002">
    <property type="protein sequence ID" value="STZ67645.1"/>
    <property type="molecule type" value="Genomic_DNA"/>
</dbReference>
<proteinExistence type="predicted"/>
<sequence>MYDYQSDATKFLNEYIEKHPEEAERRLKNRDLLWDVELKAEEQAAFAAASVAKKPYTYYSYDD</sequence>